<feature type="compositionally biased region" description="Polar residues" evidence="1">
    <location>
        <begin position="15"/>
        <end position="32"/>
    </location>
</feature>
<evidence type="ECO:0000313" key="3">
    <source>
        <dbReference type="EMBL" id="EGF25148.1"/>
    </source>
</evidence>
<keyword evidence="2" id="KW-0472">Membrane</keyword>
<reference evidence="3 4" key="1">
    <citation type="journal article" date="2013" name="Mar. Genomics">
        <title>Expression of sulfatases in Rhodopirellula baltica and the diversity of sulfatases in the genus Rhodopirellula.</title>
        <authorList>
            <person name="Wegner C.E."/>
            <person name="Richter-Heitmann T."/>
            <person name="Klindworth A."/>
            <person name="Klockow C."/>
            <person name="Richter M."/>
            <person name="Achstetter T."/>
            <person name="Glockner F.O."/>
            <person name="Harder J."/>
        </authorList>
    </citation>
    <scope>NUCLEOTIDE SEQUENCE [LARGE SCALE GENOMIC DNA]</scope>
    <source>
        <strain evidence="3 4">WH47</strain>
    </source>
</reference>
<keyword evidence="2" id="KW-1133">Transmembrane helix</keyword>
<feature type="region of interest" description="Disordered" evidence="1">
    <location>
        <begin position="1"/>
        <end position="32"/>
    </location>
</feature>
<accession>F2AYW3</accession>
<evidence type="ECO:0000313" key="4">
    <source>
        <dbReference type="Proteomes" id="UP000006222"/>
    </source>
</evidence>
<dbReference type="PATRIC" id="fig|991778.3.peg.5207"/>
<dbReference type="AlphaFoldDB" id="F2AYW3"/>
<feature type="transmembrane region" description="Helical" evidence="2">
    <location>
        <begin position="39"/>
        <end position="60"/>
    </location>
</feature>
<feature type="compositionally biased region" description="Basic and acidic residues" evidence="1">
    <location>
        <begin position="1"/>
        <end position="14"/>
    </location>
</feature>
<dbReference type="Proteomes" id="UP000006222">
    <property type="component" value="Unassembled WGS sequence"/>
</dbReference>
<dbReference type="EMBL" id="AFAR01000246">
    <property type="protein sequence ID" value="EGF25148.1"/>
    <property type="molecule type" value="Genomic_DNA"/>
</dbReference>
<keyword evidence="2" id="KW-0812">Transmembrane</keyword>
<organism evidence="3 4">
    <name type="scientific">Rhodopirellula baltica WH47</name>
    <dbReference type="NCBI Taxonomy" id="991778"/>
    <lineage>
        <taxon>Bacteria</taxon>
        <taxon>Pseudomonadati</taxon>
        <taxon>Planctomycetota</taxon>
        <taxon>Planctomycetia</taxon>
        <taxon>Pirellulales</taxon>
        <taxon>Pirellulaceae</taxon>
        <taxon>Rhodopirellula</taxon>
    </lineage>
</organism>
<evidence type="ECO:0000256" key="1">
    <source>
        <dbReference type="SAM" id="MobiDB-lite"/>
    </source>
</evidence>
<gene>
    <name evidence="3" type="ORF">RBWH47_04699</name>
</gene>
<sequence length="107" mass="12099">MAIERTDKFTEELTMKSSQTTAKTDSAARQGQRSVMSRLVLGCVLMAGLATSVGCFVPIYSSRPERRVQQLLYTSEDLRSLVDEWERFWFLDSPSHMTPIRTHGGVL</sequence>
<comment type="caution">
    <text evidence="3">The sequence shown here is derived from an EMBL/GenBank/DDBJ whole genome shotgun (WGS) entry which is preliminary data.</text>
</comment>
<name>F2AYW3_RHOBT</name>
<protein>
    <recommendedName>
        <fullName evidence="5">Transmembrane protein</fullName>
    </recommendedName>
</protein>
<proteinExistence type="predicted"/>
<evidence type="ECO:0000256" key="2">
    <source>
        <dbReference type="SAM" id="Phobius"/>
    </source>
</evidence>
<evidence type="ECO:0008006" key="5">
    <source>
        <dbReference type="Google" id="ProtNLM"/>
    </source>
</evidence>